<keyword evidence="2 7" id="KW-0819">tRNA processing</keyword>
<dbReference type="PROSITE" id="PS00648">
    <property type="entry name" value="RIBONUCLEASE_P"/>
    <property type="match status" value="1"/>
</dbReference>
<dbReference type="InterPro" id="IPR000100">
    <property type="entry name" value="RNase_P"/>
</dbReference>
<evidence type="ECO:0000256" key="5">
    <source>
        <dbReference type="ARBA" id="ARBA00022801"/>
    </source>
</evidence>
<dbReference type="GO" id="GO:0004526">
    <property type="term" value="F:ribonuclease P activity"/>
    <property type="evidence" value="ECO:0007669"/>
    <property type="project" value="UniProtKB-UniRule"/>
</dbReference>
<dbReference type="InterPro" id="IPR020568">
    <property type="entry name" value="Ribosomal_Su5_D2-typ_SF"/>
</dbReference>
<evidence type="ECO:0000313" key="9">
    <source>
        <dbReference type="EMBL" id="MCG4618183.1"/>
    </source>
</evidence>
<keyword evidence="5 7" id="KW-0378">Hydrolase</keyword>
<sequence length="117" mass="12711">MLPQANRLKKSADFSQVFRRGNSAGNQLMVVHHLPDQFGTAKPLVGFVVPKRNLPRAVDRNRIKRQLRALSAGRIQNLGNGSKTVVRALGKAKTASYAQLGVALDQALARAQAKGKK</sequence>
<dbReference type="PANTHER" id="PTHR33992:SF1">
    <property type="entry name" value="RIBONUCLEASE P PROTEIN COMPONENT"/>
    <property type="match status" value="1"/>
</dbReference>
<comment type="similarity">
    <text evidence="7">Belongs to the RnpA family.</text>
</comment>
<protein>
    <recommendedName>
        <fullName evidence="7 8">Ribonuclease P protein component</fullName>
        <shortName evidence="7">RNase P protein</shortName>
        <shortName evidence="7">RNaseP protein</shortName>
        <ecNumber evidence="7 8">3.1.26.5</ecNumber>
    </recommendedName>
    <alternativeName>
        <fullName evidence="7">Protein C5</fullName>
    </alternativeName>
</protein>
<evidence type="ECO:0000313" key="10">
    <source>
        <dbReference type="Proteomes" id="UP001200537"/>
    </source>
</evidence>
<keyword evidence="3 7" id="KW-0540">Nuclease</keyword>
<dbReference type="SUPFAM" id="SSF54211">
    <property type="entry name" value="Ribosomal protein S5 domain 2-like"/>
    <property type="match status" value="1"/>
</dbReference>
<dbReference type="EC" id="3.1.26.5" evidence="7 8"/>
<organism evidence="9 10">
    <name type="scientific">Varibaculum cambriense</name>
    <dbReference type="NCBI Taxonomy" id="184870"/>
    <lineage>
        <taxon>Bacteria</taxon>
        <taxon>Bacillati</taxon>
        <taxon>Actinomycetota</taxon>
        <taxon>Actinomycetes</taxon>
        <taxon>Actinomycetales</taxon>
        <taxon>Actinomycetaceae</taxon>
        <taxon>Varibaculum</taxon>
    </lineage>
</organism>
<comment type="subunit">
    <text evidence="7">Consists of a catalytic RNA component (M1 or rnpB) and a protein subunit.</text>
</comment>
<evidence type="ECO:0000256" key="3">
    <source>
        <dbReference type="ARBA" id="ARBA00022722"/>
    </source>
</evidence>
<dbReference type="HAMAP" id="MF_00227">
    <property type="entry name" value="RNase_P"/>
    <property type="match status" value="1"/>
</dbReference>
<dbReference type="NCBIfam" id="TIGR00188">
    <property type="entry name" value="rnpA"/>
    <property type="match status" value="1"/>
</dbReference>
<dbReference type="EMBL" id="JAKNHJ010000012">
    <property type="protein sequence ID" value="MCG4618183.1"/>
    <property type="molecule type" value="Genomic_DNA"/>
</dbReference>
<reference evidence="9" key="1">
    <citation type="submission" date="2022-01" db="EMBL/GenBank/DDBJ databases">
        <title>Collection of gut derived symbiotic bacterial strains cultured from healthy donors.</title>
        <authorList>
            <person name="Lin H."/>
            <person name="Kohout C."/>
            <person name="Waligurski E."/>
            <person name="Pamer E.G."/>
        </authorList>
    </citation>
    <scope>NUCLEOTIDE SEQUENCE</scope>
    <source>
        <strain evidence="9">DFI.7.46</strain>
    </source>
</reference>
<dbReference type="Pfam" id="PF00825">
    <property type="entry name" value="Ribonuclease_P"/>
    <property type="match status" value="1"/>
</dbReference>
<comment type="function">
    <text evidence="1 7">RNaseP catalyzes the removal of the 5'-leader sequence from pre-tRNA to produce the mature 5'-terminus. It can also cleave other RNA substrates such as 4.5S RNA. The protein component plays an auxiliary but essential role in vivo by binding to the 5'-leader sequence and broadening the substrate specificity of the ribozyme.</text>
</comment>
<dbReference type="InterPro" id="IPR014721">
    <property type="entry name" value="Ribsml_uS5_D2-typ_fold_subgr"/>
</dbReference>
<evidence type="ECO:0000256" key="4">
    <source>
        <dbReference type="ARBA" id="ARBA00022759"/>
    </source>
</evidence>
<name>A0AAJ1BC64_9ACTO</name>
<evidence type="ECO:0000256" key="2">
    <source>
        <dbReference type="ARBA" id="ARBA00022694"/>
    </source>
</evidence>
<comment type="catalytic activity">
    <reaction evidence="7">
        <text>Endonucleolytic cleavage of RNA, removing 5'-extranucleotides from tRNA precursor.</text>
        <dbReference type="EC" id="3.1.26.5"/>
    </reaction>
</comment>
<keyword evidence="4 7" id="KW-0255">Endonuclease</keyword>
<dbReference type="AlphaFoldDB" id="A0AAJ1BC64"/>
<dbReference type="InterPro" id="IPR020539">
    <property type="entry name" value="RNase_P_CS"/>
</dbReference>
<dbReference type="PANTHER" id="PTHR33992">
    <property type="entry name" value="RIBONUCLEASE P PROTEIN COMPONENT"/>
    <property type="match status" value="1"/>
</dbReference>
<dbReference type="GO" id="GO:0001682">
    <property type="term" value="P:tRNA 5'-leader removal"/>
    <property type="evidence" value="ECO:0007669"/>
    <property type="project" value="UniProtKB-UniRule"/>
</dbReference>
<evidence type="ECO:0000256" key="1">
    <source>
        <dbReference type="ARBA" id="ARBA00002663"/>
    </source>
</evidence>
<dbReference type="Proteomes" id="UP001200537">
    <property type="component" value="Unassembled WGS sequence"/>
</dbReference>
<dbReference type="RefSeq" id="WP_038110165.1">
    <property type="nucleotide sequence ID" value="NZ_JAGZVZ010000007.1"/>
</dbReference>
<gene>
    <name evidence="7 9" type="primary">rnpA</name>
    <name evidence="9" type="ORF">L0M99_06715</name>
</gene>
<dbReference type="GO" id="GO:0030677">
    <property type="term" value="C:ribonuclease P complex"/>
    <property type="evidence" value="ECO:0007669"/>
    <property type="project" value="TreeGrafter"/>
</dbReference>
<accession>A0AAJ1BC64</accession>
<evidence type="ECO:0000256" key="7">
    <source>
        <dbReference type="HAMAP-Rule" id="MF_00227"/>
    </source>
</evidence>
<proteinExistence type="inferred from homology"/>
<dbReference type="Gene3D" id="3.30.230.10">
    <property type="match status" value="1"/>
</dbReference>
<evidence type="ECO:0000256" key="8">
    <source>
        <dbReference type="NCBIfam" id="TIGR00188"/>
    </source>
</evidence>
<dbReference type="GO" id="GO:0042781">
    <property type="term" value="F:3'-tRNA processing endoribonuclease activity"/>
    <property type="evidence" value="ECO:0007669"/>
    <property type="project" value="TreeGrafter"/>
</dbReference>
<comment type="caution">
    <text evidence="9">The sequence shown here is derived from an EMBL/GenBank/DDBJ whole genome shotgun (WGS) entry which is preliminary data.</text>
</comment>
<keyword evidence="6 7" id="KW-0694">RNA-binding</keyword>
<dbReference type="GO" id="GO:0000049">
    <property type="term" value="F:tRNA binding"/>
    <property type="evidence" value="ECO:0007669"/>
    <property type="project" value="UniProtKB-UniRule"/>
</dbReference>
<evidence type="ECO:0000256" key="6">
    <source>
        <dbReference type="ARBA" id="ARBA00022884"/>
    </source>
</evidence>